<feature type="domain" description="DUF1542" evidence="6">
    <location>
        <begin position="936"/>
        <end position="1004"/>
    </location>
</feature>
<keyword evidence="1" id="KW-0732">Signal</keyword>
<keyword evidence="4" id="KW-0812">Transmembrane</keyword>
<feature type="compositionally biased region" description="Basic and acidic residues" evidence="3">
    <location>
        <begin position="118"/>
        <end position="127"/>
    </location>
</feature>
<reference evidence="8" key="1">
    <citation type="submission" date="2018-02" db="EMBL/GenBank/DDBJ databases">
        <authorList>
            <person name="Handem S."/>
        </authorList>
    </citation>
    <scope>NUCLEOTIDE SEQUENCE [LARGE SCALE GENOMIC DNA]</scope>
    <source>
        <strain evidence="8">Spain3473</strain>
    </source>
</reference>
<feature type="coiled-coil region" evidence="2">
    <location>
        <begin position="1303"/>
        <end position="1351"/>
    </location>
</feature>
<dbReference type="InterPro" id="IPR005877">
    <property type="entry name" value="YSIRK_signal_dom"/>
</dbReference>
<evidence type="ECO:0000313" key="7">
    <source>
        <dbReference type="EMBL" id="RJP09351.1"/>
    </source>
</evidence>
<feature type="compositionally biased region" description="Polar residues" evidence="3">
    <location>
        <begin position="66"/>
        <end position="96"/>
    </location>
</feature>
<feature type="transmembrane region" description="Helical" evidence="4">
    <location>
        <begin position="1281"/>
        <end position="1302"/>
    </location>
</feature>
<dbReference type="EMBL" id="PTTJ01000118">
    <property type="protein sequence ID" value="RJP09351.1"/>
    <property type="molecule type" value="Genomic_DNA"/>
</dbReference>
<evidence type="ECO:0000313" key="8">
    <source>
        <dbReference type="Proteomes" id="UP000265600"/>
    </source>
</evidence>
<evidence type="ECO:0000259" key="6">
    <source>
        <dbReference type="Pfam" id="PF07564"/>
    </source>
</evidence>
<feature type="compositionally biased region" description="Basic and acidic residues" evidence="3">
    <location>
        <begin position="1079"/>
        <end position="1088"/>
    </location>
</feature>
<gene>
    <name evidence="7" type="ORF">C5O69_09910</name>
</gene>
<keyword evidence="4" id="KW-0472">Membrane</keyword>
<evidence type="ECO:0000256" key="4">
    <source>
        <dbReference type="SAM" id="Phobius"/>
    </source>
</evidence>
<feature type="compositionally biased region" description="Polar residues" evidence="3">
    <location>
        <begin position="128"/>
        <end position="137"/>
    </location>
</feature>
<dbReference type="InterPro" id="IPR011439">
    <property type="entry name" value="DUF1542"/>
</dbReference>
<feature type="compositionally biased region" description="Polar residues" evidence="3">
    <location>
        <begin position="1100"/>
        <end position="1133"/>
    </location>
</feature>
<keyword evidence="2" id="KW-0175">Coiled coil</keyword>
<keyword evidence="4" id="KW-1133">Transmembrane helix</keyword>
<dbReference type="Pfam" id="PF07564">
    <property type="entry name" value="DUF1542"/>
    <property type="match status" value="2"/>
</dbReference>
<comment type="caution">
    <text evidence="7">The sequence shown here is derived from an EMBL/GenBank/DDBJ whole genome shotgun (WGS) entry which is preliminary data.</text>
</comment>
<proteinExistence type="predicted"/>
<dbReference type="Pfam" id="PF04650">
    <property type="entry name" value="YSIRK_signal"/>
    <property type="match status" value="1"/>
</dbReference>
<feature type="compositionally biased region" description="Basic and acidic residues" evidence="3">
    <location>
        <begin position="138"/>
        <end position="153"/>
    </location>
</feature>
<feature type="region of interest" description="Disordered" evidence="3">
    <location>
        <begin position="1051"/>
        <end position="1191"/>
    </location>
</feature>
<feature type="coiled-coil region" evidence="2">
    <location>
        <begin position="874"/>
        <end position="901"/>
    </location>
</feature>
<feature type="region of interest" description="Disordered" evidence="3">
    <location>
        <begin position="41"/>
        <end position="188"/>
    </location>
</feature>
<accession>A0A3A4N8A7</accession>
<dbReference type="NCBIfam" id="TIGR01168">
    <property type="entry name" value="YSIRK_signal"/>
    <property type="match status" value="1"/>
</dbReference>
<evidence type="ECO:0000259" key="5">
    <source>
        <dbReference type="Pfam" id="PF04650"/>
    </source>
</evidence>
<feature type="domain" description="DUF1542" evidence="6">
    <location>
        <begin position="1005"/>
        <end position="1077"/>
    </location>
</feature>
<feature type="region of interest" description="Disordered" evidence="3">
    <location>
        <begin position="1256"/>
        <end position="1276"/>
    </location>
</feature>
<feature type="compositionally biased region" description="Polar residues" evidence="3">
    <location>
        <begin position="1174"/>
        <end position="1191"/>
    </location>
</feature>
<feature type="compositionally biased region" description="Low complexity" evidence="3">
    <location>
        <begin position="1134"/>
        <end position="1152"/>
    </location>
</feature>
<organism evidence="7 8">
    <name type="scientific">Streptococcus pseudopneumoniae</name>
    <dbReference type="NCBI Taxonomy" id="257758"/>
    <lineage>
        <taxon>Bacteria</taxon>
        <taxon>Bacillati</taxon>
        <taxon>Bacillota</taxon>
        <taxon>Bacilli</taxon>
        <taxon>Lactobacillales</taxon>
        <taxon>Streptococcaceae</taxon>
        <taxon>Streptococcus</taxon>
    </lineage>
</organism>
<dbReference type="Proteomes" id="UP000265600">
    <property type="component" value="Unassembled WGS sequence"/>
</dbReference>
<feature type="domain" description="YSIRK Gram-positive signal peptide" evidence="5">
    <location>
        <begin position="10"/>
        <end position="35"/>
    </location>
</feature>
<evidence type="ECO:0008006" key="9">
    <source>
        <dbReference type="Google" id="ProtNLM"/>
    </source>
</evidence>
<feature type="compositionally biased region" description="Low complexity" evidence="3">
    <location>
        <begin position="178"/>
        <end position="188"/>
    </location>
</feature>
<feature type="compositionally biased region" description="Polar residues" evidence="3">
    <location>
        <begin position="1154"/>
        <end position="1166"/>
    </location>
</feature>
<name>A0A3A4N8A7_9STRE</name>
<evidence type="ECO:0000256" key="1">
    <source>
        <dbReference type="ARBA" id="ARBA00022729"/>
    </source>
</evidence>
<dbReference type="RefSeq" id="WP_119947168.1">
    <property type="nucleotide sequence ID" value="NZ_PTTJ01000118.1"/>
</dbReference>
<feature type="compositionally biased region" description="Polar residues" evidence="3">
    <location>
        <begin position="41"/>
        <end position="55"/>
    </location>
</feature>
<feature type="coiled-coil region" evidence="2">
    <location>
        <begin position="699"/>
        <end position="762"/>
    </location>
</feature>
<evidence type="ECO:0000256" key="2">
    <source>
        <dbReference type="SAM" id="Coils"/>
    </source>
</evidence>
<protein>
    <recommendedName>
        <fullName evidence="9">Surface anchored protein</fullName>
    </recommendedName>
</protein>
<sequence length="1376" mass="146500">MFYKGNEDREKRLRFSIRKVSFGAASVAVAALFMFPGNGTVSATEQGVTPTNEGRQGSPLKEPDVQNGTYGATPVVSQLDGNSGTSEASAPKNQEGTSTPTSTDASAPSVESPTVSATEEKSAEKNTEVPSTEANSVENKDQTRATVEEESTRPVETTKPAATTESKKLKSRKKRAVDASPTVATDTDTDPAANQVYIAPRANAGLDELKEKLQELPNAIQNNTKVNNMDGLGAATGVEAGKVKEITEFGGWKAVNQDDGSAGKFVIAKATDKGVFPIETMNTVGSSRTAYIGEQSFNRDSKYMLFLSEVRTEATKNKESYENKPYSSAQADPRGGVVAIGVKGYKGIEKTFTVYDSKSPAKVTLDFKTGFSGIAESGSDVTVANYKVEVFSISNSGETKVYTTEFDPKKPRDDNQKTVVAAKVSTRAQSTNVAGTTEANKAAALDELAKDKYKPYATGGRFTSKEIVLPEGTTAYKVRISAANDRYLGMDYHSRFAQYALPVTGLDFSISQNTNVIAKDLLTKIYTKLQETVVKDEKGMTEESKAAYDAELEKVRSLVEVSDLTTTDAYKVALTTVLQKKDELTVDKSFLVAARTEIENLITTVSTEGKVQNSIDEYNKVKAEAQTTIDEAKKIIDSDASTVDEVALAVAEVKQKKAELKVAEAGLVDKMTDAQKAELEKVDEALAPANLDGKTPKSVEAYNAAVAKLQSDIDATKAKAQEVVGKGDNATKAEATETQVKLAELKAKLAEAKALLKDKSNKDELTTAKEELDALAQAEDPTVGKTEESKAKYDDAKTAAEASVTAAEKVINNEDATAEEVAAALADVKIKKAALETAKAGLAEAATQDQKDELANADEDLKLADKAGKTNESIKVYNEEVGKLSAELEATKQAAKDLLAKGDNAGELEAYRLQAKISKLKSKLLEAAKLLKDIDKSAVKKEVEEAAKNATDTIEANVDLPADKKAEAKAKIADEANKAIATIDDATTEDDVTTAKNSAKLAIAKELAKAELEAAKAIKEKAIAGNDKLSDDEKQAVKEQVKNIVDEAKKAIDTATGQSAVDSAKTTGKEAIDALNPVGKEKALDEINRINPIPSPRHLLTTNNQPGNSSNVNTTEPASPSVPTSPSDSGQANSGQDGRSTDSGSTTTARSSVAPVTTTEPSANTANREDDTVRSATQGQGTLDKSELSKQTQTLENLLRSLTGVSNPITDSARLVLAEAQKALADDSLTEQGLRHILQTVKDAIASLESIKESQSATKAGEQKVSEAAPEADKPAAQTQVPVGIIAASILVLLGLLFFLLARRNKESELEKLAKELSKLLKDSNLETVDKDVLENSQEELQKAVSFLADEKGSEHTEAELIDNLKKVIAKLKANA</sequence>
<feature type="compositionally biased region" description="Low complexity" evidence="3">
    <location>
        <begin position="97"/>
        <end position="109"/>
    </location>
</feature>
<feature type="compositionally biased region" description="Polar residues" evidence="3">
    <location>
        <begin position="1055"/>
        <end position="1066"/>
    </location>
</feature>
<evidence type="ECO:0000256" key="3">
    <source>
        <dbReference type="SAM" id="MobiDB-lite"/>
    </source>
</evidence>